<dbReference type="InterPro" id="IPR009739">
    <property type="entry name" value="LprI-like_N"/>
</dbReference>
<dbReference type="Proteomes" id="UP000321249">
    <property type="component" value="Unassembled WGS sequence"/>
</dbReference>
<dbReference type="AlphaFoldDB" id="A0A5C6TUH5"/>
<evidence type="ECO:0000256" key="1">
    <source>
        <dbReference type="SAM" id="SignalP"/>
    </source>
</evidence>
<feature type="chain" id="PRO_5022936069" evidence="1">
    <location>
        <begin position="22"/>
        <end position="345"/>
    </location>
</feature>
<reference evidence="3 4" key="1">
    <citation type="journal article" date="2015" name="J. Microbiol.">
        <title>Sphingosinicella ginsenosidimutans sp. nov., with ginsenoside converting activity.</title>
        <authorList>
            <person name="Kim J.K."/>
            <person name="Kang M.S."/>
            <person name="Park S.C."/>
            <person name="Kim K.M."/>
            <person name="Choi K."/>
            <person name="Yoon M.H."/>
            <person name="Im W.T."/>
        </authorList>
    </citation>
    <scope>NUCLEOTIDE SEQUENCE [LARGE SCALE GENOMIC DNA]</scope>
    <source>
        <strain evidence="3 4">BS-11</strain>
    </source>
</reference>
<keyword evidence="4" id="KW-1185">Reference proteome</keyword>
<evidence type="ECO:0000313" key="3">
    <source>
        <dbReference type="EMBL" id="TXC63338.1"/>
    </source>
</evidence>
<dbReference type="OrthoDB" id="7340239at2"/>
<name>A0A5C6TUH5_9SPHN</name>
<feature type="signal peptide" evidence="1">
    <location>
        <begin position="1"/>
        <end position="21"/>
    </location>
</feature>
<gene>
    <name evidence="3" type="ORF">FRZ32_06485</name>
</gene>
<keyword evidence="1" id="KW-0732">Signal</keyword>
<dbReference type="Gene3D" id="1.20.1270.180">
    <property type="match status" value="1"/>
</dbReference>
<comment type="caution">
    <text evidence="3">The sequence shown here is derived from an EMBL/GenBank/DDBJ whole genome shotgun (WGS) entry which is preliminary data.</text>
</comment>
<proteinExistence type="predicted"/>
<dbReference type="RefSeq" id="WP_147042748.1">
    <property type="nucleotide sequence ID" value="NZ_BAABIR010000003.1"/>
</dbReference>
<evidence type="ECO:0000259" key="2">
    <source>
        <dbReference type="Pfam" id="PF07007"/>
    </source>
</evidence>
<dbReference type="Pfam" id="PF07007">
    <property type="entry name" value="LprI"/>
    <property type="match status" value="1"/>
</dbReference>
<evidence type="ECO:0000313" key="4">
    <source>
        <dbReference type="Proteomes" id="UP000321249"/>
    </source>
</evidence>
<dbReference type="EMBL" id="VOQQ01000001">
    <property type="protein sequence ID" value="TXC63338.1"/>
    <property type="molecule type" value="Genomic_DNA"/>
</dbReference>
<sequence>MKIKAMIVGLSAIALGGVALAQDWGTPAGDDPFAADYARSRALCRSLQGHAPPPADLPDAGTRGSLRGCSSEALYYGIGIPADPVRARLCAYAEIAEGRADAPFSGNVMLMTIYANGVGARRDLDLATRFACGLDGAPAEMDGRISHLADLKARNWQGRDFSYCNDITSGLAMGYCASHDAAIAEAGRAAEIARISRTWPPPVRRSFAALLAARDAYAALRGTSETDMSGSARVAMATESTESARAEFLGLLRLLEAGRLPAASAAEFAAADRRLNQAYAAARRGIGDMGGTVGWSDIQRTQRAWITYRDAFLAFAALRYPRVARSSLAAALTERRTAILDDMIG</sequence>
<organism evidence="3 4">
    <name type="scientific">Allosphingosinicella ginsenosidimutans</name>
    <dbReference type="NCBI Taxonomy" id="1176539"/>
    <lineage>
        <taxon>Bacteria</taxon>
        <taxon>Pseudomonadati</taxon>
        <taxon>Pseudomonadota</taxon>
        <taxon>Alphaproteobacteria</taxon>
        <taxon>Sphingomonadales</taxon>
        <taxon>Sphingomonadaceae</taxon>
        <taxon>Allosphingosinicella</taxon>
    </lineage>
</organism>
<accession>A0A5C6TUH5</accession>
<protein>
    <submittedName>
        <fullName evidence="3">DUF1311 domain-containing protein</fullName>
    </submittedName>
</protein>
<feature type="domain" description="Lysozyme inhibitor LprI-like N-terminal" evidence="2">
    <location>
        <begin position="263"/>
        <end position="338"/>
    </location>
</feature>